<proteinExistence type="predicted"/>
<gene>
    <name evidence="4" type="ORF">ZIOFF_013801</name>
</gene>
<comment type="caution">
    <text evidence="4">The sequence shown here is derived from an EMBL/GenBank/DDBJ whole genome shotgun (WGS) entry which is preliminary data.</text>
</comment>
<name>A0A8J5HC59_ZINOF</name>
<dbReference type="InterPro" id="IPR035979">
    <property type="entry name" value="RBD_domain_sf"/>
</dbReference>
<evidence type="ECO:0000256" key="1">
    <source>
        <dbReference type="ARBA" id="ARBA00022884"/>
    </source>
</evidence>
<sequence length="588" mass="64792">MSGIFPYLMQFPELEQEGSNGWKLGNARHSPSRCFITILMLLSPMKIHPLRCASLGTIASNGLENGSLNGQRCTVCAPINPFTKTTSHAISSTVSHNMSTMRFESIGCRYNQASHADLNLSLNQFNLGAQGQGAPCLHPHSLPEFHNGIANGFPCESPKLMSSSSLNVNLRSAEETNNKFLQKVGFGSLNNQYNIGEVIPRTKFFIITFFGLFTVIGVSEIGSFPLNGRSYAWDNFNFSHHPSSPVLWSNLSYVNISTHDRSQMHGHVVPRASSHMLNTVPPLHHVGSTIDSNAFLHGSLGNMGFSDIPKLHPVELASYSLFIRASRNCIDATPSHGGISSPHQRGQIFHSRNAMIMAPSSLDGSIDRIKSRRNDANSNQGDSKKKYELDIELIIRGEDPRTTLMLKNIPNKYTSKMLLAAIDELHRGTYDFFYLPIDFKNKCNVGYAFMNMTKPEHIISFYQSFNGKKWEKFNSEKVASLAYARIQGKSALVAHFQNSSLMNEDKRCRPILFHSDGPNAGDQGMNDPVVGYSIQEPFPVGLNIRSRSGRLRTANGIEEQHQGSPVSANAEASPDAAGSPSGSTKNLE</sequence>
<dbReference type="InterPro" id="IPR007201">
    <property type="entry name" value="Mei2-like_Rrm_C"/>
</dbReference>
<evidence type="ECO:0000313" key="4">
    <source>
        <dbReference type="EMBL" id="KAG6523913.1"/>
    </source>
</evidence>
<protein>
    <recommendedName>
        <fullName evidence="3">Mei2-like C-terminal RNA recognition motif domain-containing protein</fullName>
    </recommendedName>
</protein>
<dbReference type="AlphaFoldDB" id="A0A8J5HC59"/>
<dbReference type="CDD" id="cd12531">
    <property type="entry name" value="RRM3_MEI2_like"/>
    <property type="match status" value="1"/>
</dbReference>
<feature type="compositionally biased region" description="Low complexity" evidence="2">
    <location>
        <begin position="570"/>
        <end position="588"/>
    </location>
</feature>
<feature type="region of interest" description="Disordered" evidence="2">
    <location>
        <begin position="555"/>
        <end position="588"/>
    </location>
</feature>
<accession>A0A8J5HC59</accession>
<organism evidence="4 5">
    <name type="scientific">Zingiber officinale</name>
    <name type="common">Ginger</name>
    <name type="synonym">Amomum zingiber</name>
    <dbReference type="NCBI Taxonomy" id="94328"/>
    <lineage>
        <taxon>Eukaryota</taxon>
        <taxon>Viridiplantae</taxon>
        <taxon>Streptophyta</taxon>
        <taxon>Embryophyta</taxon>
        <taxon>Tracheophyta</taxon>
        <taxon>Spermatophyta</taxon>
        <taxon>Magnoliopsida</taxon>
        <taxon>Liliopsida</taxon>
        <taxon>Zingiberales</taxon>
        <taxon>Zingiberaceae</taxon>
        <taxon>Zingiber</taxon>
    </lineage>
</organism>
<dbReference type="GO" id="GO:0003723">
    <property type="term" value="F:RNA binding"/>
    <property type="evidence" value="ECO:0007669"/>
    <property type="project" value="UniProtKB-KW"/>
</dbReference>
<feature type="domain" description="Mei2-like C-terminal RNA recognition motif" evidence="3">
    <location>
        <begin position="401"/>
        <end position="497"/>
    </location>
</feature>
<dbReference type="Pfam" id="PF04059">
    <property type="entry name" value="RRM_2"/>
    <property type="match status" value="1"/>
</dbReference>
<evidence type="ECO:0000259" key="3">
    <source>
        <dbReference type="Pfam" id="PF04059"/>
    </source>
</evidence>
<keyword evidence="1" id="KW-0694">RNA-binding</keyword>
<keyword evidence="5" id="KW-1185">Reference proteome</keyword>
<dbReference type="Proteomes" id="UP000734854">
    <property type="component" value="Unassembled WGS sequence"/>
</dbReference>
<reference evidence="4 5" key="1">
    <citation type="submission" date="2020-08" db="EMBL/GenBank/DDBJ databases">
        <title>Plant Genome Project.</title>
        <authorList>
            <person name="Zhang R.-G."/>
        </authorList>
    </citation>
    <scope>NUCLEOTIDE SEQUENCE [LARGE SCALE GENOMIC DNA]</scope>
    <source>
        <tissue evidence="4">Rhizome</tissue>
    </source>
</reference>
<dbReference type="SUPFAM" id="SSF54928">
    <property type="entry name" value="RNA-binding domain, RBD"/>
    <property type="match status" value="1"/>
</dbReference>
<evidence type="ECO:0000256" key="2">
    <source>
        <dbReference type="SAM" id="MobiDB-lite"/>
    </source>
</evidence>
<dbReference type="PANTHER" id="PTHR23189">
    <property type="entry name" value="RNA RECOGNITION MOTIF-CONTAINING"/>
    <property type="match status" value="1"/>
</dbReference>
<dbReference type="EMBL" id="JACMSC010000004">
    <property type="protein sequence ID" value="KAG6523913.1"/>
    <property type="molecule type" value="Genomic_DNA"/>
</dbReference>
<evidence type="ECO:0000313" key="5">
    <source>
        <dbReference type="Proteomes" id="UP000734854"/>
    </source>
</evidence>
<dbReference type="InterPro" id="IPR034454">
    <property type="entry name" value="MEI2-like_RRM3"/>
</dbReference>